<dbReference type="Pfam" id="PF06935">
    <property type="entry name" value="DUF1284"/>
    <property type="match status" value="1"/>
</dbReference>
<protein>
    <submittedName>
        <fullName evidence="1">DUF1284 domain-containing protein</fullName>
    </submittedName>
</protein>
<proteinExistence type="predicted"/>
<name>A0A843AGG3_METAZ</name>
<organism evidence="1 2">
    <name type="scientific">Methanobrevibacter arboriphilus</name>
    <dbReference type="NCBI Taxonomy" id="39441"/>
    <lineage>
        <taxon>Archaea</taxon>
        <taxon>Methanobacteriati</taxon>
        <taxon>Methanobacteriota</taxon>
        <taxon>Methanomada group</taxon>
        <taxon>Methanobacteria</taxon>
        <taxon>Methanobacteriales</taxon>
        <taxon>Methanobacteriaceae</taxon>
        <taxon>Methanobrevibacter</taxon>
    </lineage>
</organism>
<dbReference type="RefSeq" id="WP_278521905.1">
    <property type="nucleotide sequence ID" value="NZ_JADIIN010000019.1"/>
</dbReference>
<dbReference type="Proteomes" id="UP000658733">
    <property type="component" value="Unassembled WGS sequence"/>
</dbReference>
<evidence type="ECO:0000313" key="1">
    <source>
        <dbReference type="EMBL" id="MBF4468165.1"/>
    </source>
</evidence>
<accession>A0A843AGG3</accession>
<dbReference type="AlphaFoldDB" id="A0A843AGG3"/>
<dbReference type="InterPro" id="IPR009702">
    <property type="entry name" value="DUF1284"/>
</dbReference>
<reference evidence="1" key="1">
    <citation type="submission" date="2020-10" db="EMBL/GenBank/DDBJ databases">
        <title>Dehalococcoides mccartyi of a TCE/Cr reducing biochatode.</title>
        <authorList>
            <person name="Matturro B."/>
        </authorList>
    </citation>
    <scope>NUCLEOTIDE SEQUENCE</scope>
    <source>
        <strain evidence="1">Bin4</strain>
    </source>
</reference>
<dbReference type="EMBL" id="JADIIN010000019">
    <property type="protein sequence ID" value="MBF4468165.1"/>
    <property type="molecule type" value="Genomic_DNA"/>
</dbReference>
<evidence type="ECO:0000313" key="2">
    <source>
        <dbReference type="Proteomes" id="UP000658733"/>
    </source>
</evidence>
<gene>
    <name evidence="1" type="ORF">ISP01_02040</name>
</gene>
<comment type="caution">
    <text evidence="1">The sequence shown here is derived from an EMBL/GenBank/DDBJ whole genome shotgun (WGS) entry which is preliminary data.</text>
</comment>
<sequence length="156" mass="18365">MNNNEKKVIYLRGHHLLCLQGYQGYGYDDNFKKNMENIISILKNEDSNVKVVLTESPDDLCEFCPNLKDRICIGESNNTESNENTKNKLMHSINNRKIVSMDSKVLRKANIKKKKEYLFSEAVILVNNSFKYLKDAKRVCEKCEWKDKCLWYQSRE</sequence>